<dbReference type="AlphaFoldDB" id="A0A3E2WYV3"/>
<proteinExistence type="predicted"/>
<accession>A0A3E2WYV3</accession>
<reference evidence="1 2" key="1">
    <citation type="submission" date="2018-08" db="EMBL/GenBank/DDBJ databases">
        <title>A genome reference for cultivated species of the human gut microbiota.</title>
        <authorList>
            <person name="Zou Y."/>
            <person name="Xue W."/>
            <person name="Luo G."/>
        </authorList>
    </citation>
    <scope>NUCLEOTIDE SEQUENCE [LARGE SCALE GENOMIC DNA]</scope>
    <source>
        <strain evidence="1 2">AF19-21</strain>
    </source>
</reference>
<protein>
    <submittedName>
        <fullName evidence="1">RNA methyltransferase</fullName>
    </submittedName>
</protein>
<sequence>METVALLARKKDVERIDIEMTVDKEDVTEKATYQKIKEYVREKYGLNVHTKYIAEVKRKHGLPMHEAPNKVDVPKREYPGCPEEKVKAIEEALKYFGLIK</sequence>
<dbReference type="EMBL" id="QVIA01000005">
    <property type="protein sequence ID" value="RGC33650.1"/>
    <property type="molecule type" value="Genomic_DNA"/>
</dbReference>
<dbReference type="GO" id="GO:0008168">
    <property type="term" value="F:methyltransferase activity"/>
    <property type="evidence" value="ECO:0007669"/>
    <property type="project" value="UniProtKB-KW"/>
</dbReference>
<dbReference type="Proteomes" id="UP000261111">
    <property type="component" value="Unassembled WGS sequence"/>
</dbReference>
<evidence type="ECO:0000313" key="2">
    <source>
        <dbReference type="Proteomes" id="UP000261111"/>
    </source>
</evidence>
<keyword evidence="1" id="KW-0808">Transferase</keyword>
<keyword evidence="1" id="KW-0489">Methyltransferase</keyword>
<evidence type="ECO:0000313" key="1">
    <source>
        <dbReference type="EMBL" id="RGC33650.1"/>
    </source>
</evidence>
<comment type="caution">
    <text evidence="1">The sequence shown here is derived from an EMBL/GenBank/DDBJ whole genome shotgun (WGS) entry which is preliminary data.</text>
</comment>
<organism evidence="1 2">
    <name type="scientific">Hungatella hathewayi</name>
    <dbReference type="NCBI Taxonomy" id="154046"/>
    <lineage>
        <taxon>Bacteria</taxon>
        <taxon>Bacillati</taxon>
        <taxon>Bacillota</taxon>
        <taxon>Clostridia</taxon>
        <taxon>Lachnospirales</taxon>
        <taxon>Lachnospiraceae</taxon>
        <taxon>Hungatella</taxon>
    </lineage>
</organism>
<dbReference type="GO" id="GO:0032259">
    <property type="term" value="P:methylation"/>
    <property type="evidence" value="ECO:0007669"/>
    <property type="project" value="UniProtKB-KW"/>
</dbReference>
<gene>
    <name evidence="1" type="ORF">DWX41_05595</name>
</gene>
<name>A0A3E2WYV3_9FIRM</name>